<proteinExistence type="predicted"/>
<dbReference type="AlphaFoldDB" id="A0A919R2M0"/>
<reference evidence="1" key="1">
    <citation type="submission" date="2021-01" db="EMBL/GenBank/DDBJ databases">
        <title>Whole genome shotgun sequence of Sphaerisporangium rufum NBRC 109079.</title>
        <authorList>
            <person name="Komaki H."/>
            <person name="Tamura T."/>
        </authorList>
    </citation>
    <scope>NUCLEOTIDE SEQUENCE</scope>
    <source>
        <strain evidence="1">NBRC 109079</strain>
    </source>
</reference>
<evidence type="ECO:0000313" key="1">
    <source>
        <dbReference type="EMBL" id="GII77266.1"/>
    </source>
</evidence>
<dbReference type="Proteomes" id="UP000655287">
    <property type="component" value="Unassembled WGS sequence"/>
</dbReference>
<evidence type="ECO:0000313" key="2">
    <source>
        <dbReference type="Proteomes" id="UP000655287"/>
    </source>
</evidence>
<organism evidence="1 2">
    <name type="scientific">Sphaerisporangium rufum</name>
    <dbReference type="NCBI Taxonomy" id="1381558"/>
    <lineage>
        <taxon>Bacteria</taxon>
        <taxon>Bacillati</taxon>
        <taxon>Actinomycetota</taxon>
        <taxon>Actinomycetes</taxon>
        <taxon>Streptosporangiales</taxon>
        <taxon>Streptosporangiaceae</taxon>
        <taxon>Sphaerisporangium</taxon>
    </lineage>
</organism>
<gene>
    <name evidence="1" type="ORF">Sru01_22480</name>
</gene>
<dbReference type="EMBL" id="BOOU01000033">
    <property type="protein sequence ID" value="GII77266.1"/>
    <property type="molecule type" value="Genomic_DNA"/>
</dbReference>
<accession>A0A919R2M0</accession>
<protein>
    <submittedName>
        <fullName evidence="1">Uncharacterized protein</fullName>
    </submittedName>
</protein>
<comment type="caution">
    <text evidence="1">The sequence shown here is derived from an EMBL/GenBank/DDBJ whole genome shotgun (WGS) entry which is preliminary data.</text>
</comment>
<keyword evidence="2" id="KW-1185">Reference proteome</keyword>
<sequence length="118" mass="12497">MIFSAGAEDEPPALFAGSSLPHAAETPSAAVITDATASILPRRILFIIPDPSQVVARSLGGASRAGPDSRAPRCAGSRILDPARVEPRDQIWERSHEESPICECCVNTPKPNCYSWGG</sequence>
<name>A0A919R2M0_9ACTN</name>